<sequence length="179" mass="18753">PDGPRRSRIGARPRPRPRPTSASASSRSCRWGIGGVTRACSCLSAGMSARGISRNQQQPHRFEPGGKATSGLSFLICGLGLCSTDRPPSKPPGAGRSRAGAPWLGQQLPVGALAALAAGEISSADRSERPPTACDQQAVRDPKARSGTHRVALNRELPSDSKLYVIQTEGASQTPAYFP</sequence>
<reference evidence="2" key="1">
    <citation type="submission" date="2014-05" db="EMBL/GenBank/DDBJ databases">
        <title>The transcriptome of the halophilic microalga Tetraselmis sp. GSL018 isolated from the Great Salt Lake, Utah.</title>
        <authorList>
            <person name="Jinkerson R.E."/>
            <person name="D'Adamo S."/>
            <person name="Posewitz M.C."/>
        </authorList>
    </citation>
    <scope>NUCLEOTIDE SEQUENCE</scope>
    <source>
        <strain evidence="2">GSL018</strain>
    </source>
</reference>
<feature type="region of interest" description="Disordered" evidence="1">
    <location>
        <begin position="1"/>
        <end position="28"/>
    </location>
</feature>
<feature type="compositionally biased region" description="Low complexity" evidence="1">
    <location>
        <begin position="19"/>
        <end position="28"/>
    </location>
</feature>
<accession>A0A061RI42</accession>
<feature type="compositionally biased region" description="Basic residues" evidence="1">
    <location>
        <begin position="1"/>
        <end position="17"/>
    </location>
</feature>
<protein>
    <submittedName>
        <fullName evidence="2">Uncharacterized protein</fullName>
    </submittedName>
</protein>
<organism evidence="2">
    <name type="scientific">Tetraselmis sp. GSL018</name>
    <dbReference type="NCBI Taxonomy" id="582737"/>
    <lineage>
        <taxon>Eukaryota</taxon>
        <taxon>Viridiplantae</taxon>
        <taxon>Chlorophyta</taxon>
        <taxon>core chlorophytes</taxon>
        <taxon>Chlorodendrophyceae</taxon>
        <taxon>Chlorodendrales</taxon>
        <taxon>Chlorodendraceae</taxon>
        <taxon>Tetraselmis</taxon>
    </lineage>
</organism>
<feature type="region of interest" description="Disordered" evidence="1">
    <location>
        <begin position="121"/>
        <end position="154"/>
    </location>
</feature>
<feature type="non-terminal residue" evidence="2">
    <location>
        <position position="1"/>
    </location>
</feature>
<gene>
    <name evidence="2" type="ORF">TSPGSL018_4363</name>
</gene>
<proteinExistence type="predicted"/>
<dbReference type="AlphaFoldDB" id="A0A061RI42"/>
<evidence type="ECO:0000313" key="2">
    <source>
        <dbReference type="EMBL" id="JAC70340.1"/>
    </source>
</evidence>
<name>A0A061RI42_9CHLO</name>
<evidence type="ECO:0000256" key="1">
    <source>
        <dbReference type="SAM" id="MobiDB-lite"/>
    </source>
</evidence>
<dbReference type="EMBL" id="GBEZ01015857">
    <property type="protein sequence ID" value="JAC70340.1"/>
    <property type="molecule type" value="Transcribed_RNA"/>
</dbReference>